<dbReference type="Pfam" id="PF08241">
    <property type="entry name" value="Methyltransf_11"/>
    <property type="match status" value="1"/>
</dbReference>
<dbReference type="EC" id="2.1.1.-" evidence="6"/>
<dbReference type="RefSeq" id="WP_096355303.1">
    <property type="nucleotide sequence ID" value="NZ_AP014946.1"/>
</dbReference>
<dbReference type="KEGG" id="vgo:GJW-30_1_02241"/>
<dbReference type="EMBL" id="AP014946">
    <property type="protein sequence ID" value="BAT59708.1"/>
    <property type="molecule type" value="Genomic_DNA"/>
</dbReference>
<dbReference type="InterPro" id="IPR029063">
    <property type="entry name" value="SAM-dependent_MTases_sf"/>
</dbReference>
<sequence length="249" mass="27765">MTKSLSQEHFGARARDYVQSKPHAQGKSLERLTALTEPQSGWQVLDVATGAGHVAYAFAPHVARVWATDITDEMLAIVREQAAERKLPNIRAAHAKAESLPFEDATFDLVTSRIAPHHFDSIADFLSETRRVLKPGGIFALVDNVVPEGAVGDYVNAFERFRDPSHLRAWDMAEWRAAISKAGLSVTHEEEIFKRMEFASWAQRHDANMQRFLRAMLIEATPAVREFLQPAADGSTFRLSEGLFIAKAP</sequence>
<feature type="region of interest" description="Disordered" evidence="4">
    <location>
        <begin position="1"/>
        <end position="23"/>
    </location>
</feature>
<dbReference type="SUPFAM" id="SSF53335">
    <property type="entry name" value="S-adenosyl-L-methionine-dependent methyltransferases"/>
    <property type="match status" value="1"/>
</dbReference>
<name>A0A0S3PV00_9BRAD</name>
<dbReference type="CDD" id="cd02440">
    <property type="entry name" value="AdoMet_MTases"/>
    <property type="match status" value="1"/>
</dbReference>
<evidence type="ECO:0000259" key="5">
    <source>
        <dbReference type="Pfam" id="PF08241"/>
    </source>
</evidence>
<feature type="domain" description="Methyltransferase type 11" evidence="5">
    <location>
        <begin position="45"/>
        <end position="140"/>
    </location>
</feature>
<gene>
    <name evidence="6" type="primary">ycgJ_1</name>
    <name evidence="6" type="ORF">GJW-30_1_02241</name>
</gene>
<keyword evidence="7" id="KW-1185">Reference proteome</keyword>
<evidence type="ECO:0000256" key="2">
    <source>
        <dbReference type="ARBA" id="ARBA00022603"/>
    </source>
</evidence>
<dbReference type="AlphaFoldDB" id="A0A0S3PV00"/>
<evidence type="ECO:0000256" key="1">
    <source>
        <dbReference type="ARBA" id="ARBA00008361"/>
    </source>
</evidence>
<evidence type="ECO:0000256" key="3">
    <source>
        <dbReference type="ARBA" id="ARBA00022679"/>
    </source>
</evidence>
<keyword evidence="3 6" id="KW-0808">Transferase</keyword>
<dbReference type="Gene3D" id="3.40.50.150">
    <property type="entry name" value="Vaccinia Virus protein VP39"/>
    <property type="match status" value="1"/>
</dbReference>
<evidence type="ECO:0000313" key="6">
    <source>
        <dbReference type="EMBL" id="BAT59708.1"/>
    </source>
</evidence>
<evidence type="ECO:0000313" key="7">
    <source>
        <dbReference type="Proteomes" id="UP000236884"/>
    </source>
</evidence>
<keyword evidence="2 6" id="KW-0489">Methyltransferase</keyword>
<dbReference type="InterPro" id="IPR051052">
    <property type="entry name" value="Diverse_substrate_MTase"/>
</dbReference>
<dbReference type="OrthoDB" id="9787738at2"/>
<accession>A0A0S3PV00</accession>
<dbReference type="PANTHER" id="PTHR44942">
    <property type="entry name" value="METHYLTRANSF_11 DOMAIN-CONTAINING PROTEIN"/>
    <property type="match status" value="1"/>
</dbReference>
<dbReference type="GO" id="GO:0008757">
    <property type="term" value="F:S-adenosylmethionine-dependent methyltransferase activity"/>
    <property type="evidence" value="ECO:0007669"/>
    <property type="project" value="InterPro"/>
</dbReference>
<protein>
    <submittedName>
        <fullName evidence="6">Putative methyltransferase YcgJ</fullName>
        <ecNumber evidence="6">2.1.1.-</ecNumber>
    </submittedName>
</protein>
<dbReference type="Proteomes" id="UP000236884">
    <property type="component" value="Chromosome"/>
</dbReference>
<dbReference type="GO" id="GO:0032259">
    <property type="term" value="P:methylation"/>
    <property type="evidence" value="ECO:0007669"/>
    <property type="project" value="UniProtKB-KW"/>
</dbReference>
<reference evidence="6 7" key="1">
    <citation type="submission" date="2015-08" db="EMBL/GenBank/DDBJ databases">
        <title>Investigation of the bacterial diversity of lava forest soil.</title>
        <authorList>
            <person name="Lee J.S."/>
        </authorList>
    </citation>
    <scope>NUCLEOTIDE SEQUENCE [LARGE SCALE GENOMIC DNA]</scope>
    <source>
        <strain evidence="6 7">GJW-30</strain>
    </source>
</reference>
<organism evidence="6 7">
    <name type="scientific">Variibacter gotjawalensis</name>
    <dbReference type="NCBI Taxonomy" id="1333996"/>
    <lineage>
        <taxon>Bacteria</taxon>
        <taxon>Pseudomonadati</taxon>
        <taxon>Pseudomonadota</taxon>
        <taxon>Alphaproteobacteria</taxon>
        <taxon>Hyphomicrobiales</taxon>
        <taxon>Nitrobacteraceae</taxon>
        <taxon>Variibacter</taxon>
    </lineage>
</organism>
<dbReference type="PANTHER" id="PTHR44942:SF4">
    <property type="entry name" value="METHYLTRANSFERASE TYPE 11 DOMAIN-CONTAINING PROTEIN"/>
    <property type="match status" value="1"/>
</dbReference>
<dbReference type="InterPro" id="IPR013216">
    <property type="entry name" value="Methyltransf_11"/>
</dbReference>
<comment type="similarity">
    <text evidence="1">Belongs to the methyltransferase superfamily.</text>
</comment>
<evidence type="ECO:0000256" key="4">
    <source>
        <dbReference type="SAM" id="MobiDB-lite"/>
    </source>
</evidence>
<proteinExistence type="inferred from homology"/>